<keyword evidence="5 7" id="KW-0472">Membrane</keyword>
<feature type="transmembrane region" description="Helical" evidence="7">
    <location>
        <begin position="180"/>
        <end position="200"/>
    </location>
</feature>
<dbReference type="Gene3D" id="1.10.3470.10">
    <property type="entry name" value="ABC transporter involved in vitamin B12 uptake, BtuC"/>
    <property type="match status" value="1"/>
</dbReference>
<feature type="transmembrane region" description="Helical" evidence="7">
    <location>
        <begin position="72"/>
        <end position="91"/>
    </location>
</feature>
<comment type="similarity">
    <text evidence="2 6">Belongs to the ABC-3 integral membrane protein family.</text>
</comment>
<feature type="transmembrane region" description="Helical" evidence="7">
    <location>
        <begin position="144"/>
        <end position="168"/>
    </location>
</feature>
<organism evidence="8 9">
    <name type="scientific">Cellulomonas alba</name>
    <dbReference type="NCBI Taxonomy" id="3053467"/>
    <lineage>
        <taxon>Bacteria</taxon>
        <taxon>Bacillati</taxon>
        <taxon>Actinomycetota</taxon>
        <taxon>Actinomycetes</taxon>
        <taxon>Micrococcales</taxon>
        <taxon>Cellulomonadaceae</taxon>
        <taxon>Cellulomonas</taxon>
    </lineage>
</organism>
<dbReference type="EMBL" id="JAUCGQ010000001">
    <property type="protein sequence ID" value="MDM7853754.1"/>
    <property type="molecule type" value="Genomic_DNA"/>
</dbReference>
<proteinExistence type="inferred from homology"/>
<evidence type="ECO:0000313" key="9">
    <source>
        <dbReference type="Proteomes" id="UP001529338"/>
    </source>
</evidence>
<sequence length="306" mass="31400">MSPVVEMLTSPLMQRALVAAVLVGACAPIVGTFLVQRRMALMGDGIGHVALTGVALGWLVGSWAGVVPNDALAVPGAVVAAVVGSLVMELVRERGRTSGDLALALMFYGGIAGGVLLIKVAGGTNANLISYLFGSIATVSASDVWLTVALAAVILGVGLGLRSALFAVSHDEEFARASGLPVRVLSMLVAVIAALTVTIAMRVVGLLLVSALMIVPVAVSQLYARSFARTMLGASVVGVSVSLVGLVITYWWDIPPGATIVVLAILVYGAAAALRPVLRHPAPVHDPHPEVVDDVLLADEPELARD</sequence>
<gene>
    <name evidence="8" type="ORF">QRT04_02325</name>
</gene>
<dbReference type="Proteomes" id="UP001529338">
    <property type="component" value="Unassembled WGS sequence"/>
</dbReference>
<reference evidence="8 9" key="1">
    <citation type="submission" date="2023-06" db="EMBL/GenBank/DDBJ databases">
        <title>Cellulomonas sp. MW4 Whole genome sequence.</title>
        <authorList>
            <person name="Park S."/>
        </authorList>
    </citation>
    <scope>NUCLEOTIDE SEQUENCE [LARGE SCALE GENOMIC DNA]</scope>
    <source>
        <strain evidence="8 9">MW4</strain>
    </source>
</reference>
<comment type="caution">
    <text evidence="8">The sequence shown here is derived from an EMBL/GenBank/DDBJ whole genome shotgun (WGS) entry which is preliminary data.</text>
</comment>
<evidence type="ECO:0000256" key="2">
    <source>
        <dbReference type="ARBA" id="ARBA00008034"/>
    </source>
</evidence>
<name>A0ABT7SDZ6_9CELL</name>
<feature type="transmembrane region" description="Helical" evidence="7">
    <location>
        <begin position="46"/>
        <end position="66"/>
    </location>
</feature>
<feature type="transmembrane region" description="Helical" evidence="7">
    <location>
        <begin position="258"/>
        <end position="278"/>
    </location>
</feature>
<keyword evidence="3 6" id="KW-0812">Transmembrane</keyword>
<keyword evidence="9" id="KW-1185">Reference proteome</keyword>
<dbReference type="PANTHER" id="PTHR30477">
    <property type="entry name" value="ABC-TRANSPORTER METAL-BINDING PROTEIN"/>
    <property type="match status" value="1"/>
</dbReference>
<evidence type="ECO:0000313" key="8">
    <source>
        <dbReference type="EMBL" id="MDM7853754.1"/>
    </source>
</evidence>
<dbReference type="InterPro" id="IPR001626">
    <property type="entry name" value="ABC_TroCD"/>
</dbReference>
<evidence type="ECO:0000256" key="5">
    <source>
        <dbReference type="ARBA" id="ARBA00023136"/>
    </source>
</evidence>
<comment type="subcellular location">
    <subcellularLocation>
        <location evidence="6">Cell membrane</location>
        <topology evidence="6">Multi-pass membrane protein</topology>
    </subcellularLocation>
    <subcellularLocation>
        <location evidence="1">Membrane</location>
        <topology evidence="1">Multi-pass membrane protein</topology>
    </subcellularLocation>
</comment>
<protein>
    <submittedName>
        <fullName evidence="8">Metal ABC transporter permease</fullName>
    </submittedName>
</protein>
<dbReference type="Pfam" id="PF00950">
    <property type="entry name" value="ABC-3"/>
    <property type="match status" value="1"/>
</dbReference>
<dbReference type="SUPFAM" id="SSF81345">
    <property type="entry name" value="ABC transporter involved in vitamin B12 uptake, BtuC"/>
    <property type="match status" value="1"/>
</dbReference>
<accession>A0ABT7SDZ6</accession>
<evidence type="ECO:0000256" key="6">
    <source>
        <dbReference type="RuleBase" id="RU003943"/>
    </source>
</evidence>
<dbReference type="RefSeq" id="WP_289453272.1">
    <property type="nucleotide sequence ID" value="NZ_JAUCGQ010000001.1"/>
</dbReference>
<keyword evidence="4 7" id="KW-1133">Transmembrane helix</keyword>
<evidence type="ECO:0000256" key="7">
    <source>
        <dbReference type="SAM" id="Phobius"/>
    </source>
</evidence>
<feature type="transmembrane region" description="Helical" evidence="7">
    <location>
        <begin position="231"/>
        <end position="252"/>
    </location>
</feature>
<evidence type="ECO:0000256" key="3">
    <source>
        <dbReference type="ARBA" id="ARBA00022692"/>
    </source>
</evidence>
<feature type="transmembrane region" description="Helical" evidence="7">
    <location>
        <begin position="206"/>
        <end position="224"/>
    </location>
</feature>
<evidence type="ECO:0000256" key="1">
    <source>
        <dbReference type="ARBA" id="ARBA00004141"/>
    </source>
</evidence>
<evidence type="ECO:0000256" key="4">
    <source>
        <dbReference type="ARBA" id="ARBA00022989"/>
    </source>
</evidence>
<feature type="transmembrane region" description="Helical" evidence="7">
    <location>
        <begin position="12"/>
        <end position="34"/>
    </location>
</feature>
<dbReference type="PANTHER" id="PTHR30477:SF0">
    <property type="entry name" value="METAL TRANSPORT SYSTEM MEMBRANE PROTEIN TM_0125-RELATED"/>
    <property type="match status" value="1"/>
</dbReference>
<dbReference type="InterPro" id="IPR037294">
    <property type="entry name" value="ABC_BtuC-like"/>
</dbReference>
<feature type="transmembrane region" description="Helical" evidence="7">
    <location>
        <begin position="103"/>
        <end position="124"/>
    </location>
</feature>
<keyword evidence="6" id="KW-0813">Transport</keyword>